<proteinExistence type="predicted"/>
<dbReference type="Proteomes" id="UP000182466">
    <property type="component" value="Unassembled WGS sequence"/>
</dbReference>
<reference evidence="1 2" key="1">
    <citation type="submission" date="2016-10" db="EMBL/GenBank/DDBJ databases">
        <authorList>
            <person name="de Groot N.N."/>
        </authorList>
    </citation>
    <scope>NUCLEOTIDE SEQUENCE [LARGE SCALE GENOMIC DNA]</scope>
    <source>
        <strain evidence="1 2">CGMCC 1.10959</strain>
    </source>
</reference>
<protein>
    <submittedName>
        <fullName evidence="1">Uncharacterized protein</fullName>
    </submittedName>
</protein>
<accession>A0A1I6ZZG0</accession>
<dbReference type="STRING" id="999627.SAMN05216236_10586"/>
<dbReference type="RefSeq" id="WP_036049429.1">
    <property type="nucleotide sequence ID" value="NZ_FPAW01000005.1"/>
</dbReference>
<dbReference type="OrthoDB" id="7684392at2"/>
<evidence type="ECO:0000313" key="2">
    <source>
        <dbReference type="Proteomes" id="UP000182466"/>
    </source>
</evidence>
<evidence type="ECO:0000313" key="1">
    <source>
        <dbReference type="EMBL" id="SFT68056.1"/>
    </source>
</evidence>
<dbReference type="AlphaFoldDB" id="A0A1I6ZZG0"/>
<keyword evidence="2" id="KW-1185">Reference proteome</keyword>
<name>A0A1I6ZZG0_9RHOB</name>
<organism evidence="1 2">
    <name type="scientific">Sedimentitalea nanhaiensis</name>
    <dbReference type="NCBI Taxonomy" id="999627"/>
    <lineage>
        <taxon>Bacteria</taxon>
        <taxon>Pseudomonadati</taxon>
        <taxon>Pseudomonadota</taxon>
        <taxon>Alphaproteobacteria</taxon>
        <taxon>Rhodobacterales</taxon>
        <taxon>Paracoccaceae</taxon>
        <taxon>Sedimentitalea</taxon>
    </lineage>
</organism>
<sequence>MADNLAHRQSFNIMIVGQSGRLQYEAVLFAASLRHSAPAFSGRLFVATPQPGPTWEKNPTLRNPEVLHLLERLGAEILPFESLAFGQNYPYGNKIEALLSLPPDEPFVFFDSDTLITGDLMSVPFDFSRPGASLRCEGSWPKPTLYGPGIGEIWKSLYDRFDLDFDSSLDRSQPEGYWRRYLYFNAGYFFGACPVKFGQRYLEYATSIQGAPPPELVEQTLDPWLDQIALPLVVHALGGGRDVLPAGYLDGNVSCHYRLFPLLYAREDDSVVDLLERVAAPNWIKKVLKNHEPIKRLVYQGRGAKLRALIDRNNLPRREQALRNQIKSAGFWIR</sequence>
<gene>
    <name evidence="1" type="ORF">SAMN05216236_10586</name>
</gene>
<dbReference type="EMBL" id="FPAW01000005">
    <property type="protein sequence ID" value="SFT68056.1"/>
    <property type="molecule type" value="Genomic_DNA"/>
</dbReference>
<dbReference type="eggNOG" id="ENOG502Z7YS">
    <property type="taxonomic scope" value="Bacteria"/>
</dbReference>